<dbReference type="PANTHER" id="PTHR43031:SF1">
    <property type="entry name" value="PYRIDINE NUCLEOTIDE-DISULPHIDE OXIDOREDUCTASE"/>
    <property type="match status" value="1"/>
</dbReference>
<protein>
    <submittedName>
        <fullName evidence="3">Rhodanese-like domain-containing protein</fullName>
    </submittedName>
</protein>
<dbReference type="Gene3D" id="3.40.250.10">
    <property type="entry name" value="Rhodanese-like domain"/>
    <property type="match status" value="1"/>
</dbReference>
<dbReference type="Pfam" id="PF00581">
    <property type="entry name" value="Rhodanese"/>
    <property type="match status" value="1"/>
</dbReference>
<dbReference type="SMART" id="SM00450">
    <property type="entry name" value="RHOD"/>
    <property type="match status" value="1"/>
</dbReference>
<dbReference type="PROSITE" id="PS50206">
    <property type="entry name" value="RHODANESE_3"/>
    <property type="match status" value="1"/>
</dbReference>
<reference evidence="3" key="2">
    <citation type="submission" date="2023-04" db="EMBL/GenBank/DDBJ databases">
        <authorList>
            <person name="Beletskiy A.V."/>
            <person name="Mardanov A.V."/>
            <person name="Ravin N.V."/>
        </authorList>
    </citation>
    <scope>NUCLEOTIDE SEQUENCE</scope>
    <source>
        <strain evidence="3">GKL-01</strain>
    </source>
</reference>
<feature type="domain" description="Rhodanese" evidence="2">
    <location>
        <begin position="212"/>
        <end position="262"/>
    </location>
</feature>
<name>A0AA95KGF1_9GAMM</name>
<feature type="transmembrane region" description="Helical" evidence="1">
    <location>
        <begin position="32"/>
        <end position="55"/>
    </location>
</feature>
<evidence type="ECO:0000259" key="2">
    <source>
        <dbReference type="PROSITE" id="PS50206"/>
    </source>
</evidence>
<dbReference type="AlphaFoldDB" id="A0AA95KGF1"/>
<keyword evidence="1" id="KW-0472">Membrane</keyword>
<dbReference type="EMBL" id="CP124755">
    <property type="protein sequence ID" value="WGZ89580.1"/>
    <property type="molecule type" value="Genomic_DNA"/>
</dbReference>
<dbReference type="SUPFAM" id="SSF52821">
    <property type="entry name" value="Rhodanese/Cell cycle control phosphatase"/>
    <property type="match status" value="1"/>
</dbReference>
<dbReference type="InterPro" id="IPR001763">
    <property type="entry name" value="Rhodanese-like_dom"/>
</dbReference>
<dbReference type="PANTHER" id="PTHR43031">
    <property type="entry name" value="FAD-DEPENDENT OXIDOREDUCTASE"/>
    <property type="match status" value="1"/>
</dbReference>
<reference evidence="3" key="1">
    <citation type="journal article" date="2023" name="Int. J. Mol. Sci.">
        <title>Metagenomics Revealed a New Genus 'Candidatus Thiocaldithrix dubininis' gen. nov., sp. nov. and a New Species 'Candidatus Thiothrix putei' sp. nov. in the Family Thiotrichaceae, Some Members of Which Have Traits of Both Na+- and H+-Motive Energetics.</title>
        <authorList>
            <person name="Ravin N.V."/>
            <person name="Muntyan M.S."/>
            <person name="Smolyakov D.D."/>
            <person name="Rudenko T.S."/>
            <person name="Beletsky A.V."/>
            <person name="Mardanov A.V."/>
            <person name="Grabovich M.Y."/>
        </authorList>
    </citation>
    <scope>NUCLEOTIDE SEQUENCE</scope>
    <source>
        <strain evidence="3">GKL-01</strain>
    </source>
</reference>
<dbReference type="CDD" id="cd00158">
    <property type="entry name" value="RHOD"/>
    <property type="match status" value="1"/>
</dbReference>
<dbReference type="InterPro" id="IPR036873">
    <property type="entry name" value="Rhodanese-like_dom_sf"/>
</dbReference>
<proteinExistence type="predicted"/>
<organism evidence="3">
    <name type="scientific">Candidatus Thiocaldithrix dubininis</name>
    <dbReference type="NCBI Taxonomy" id="3080823"/>
    <lineage>
        <taxon>Bacteria</taxon>
        <taxon>Pseudomonadati</taxon>
        <taxon>Pseudomonadota</taxon>
        <taxon>Gammaproteobacteria</taxon>
        <taxon>Thiotrichales</taxon>
        <taxon>Thiotrichaceae</taxon>
        <taxon>Candidatus Thiocaldithrix</taxon>
    </lineage>
</organism>
<accession>A0AA95KGF1</accession>
<evidence type="ECO:0000256" key="1">
    <source>
        <dbReference type="SAM" id="Phobius"/>
    </source>
</evidence>
<sequence>MNRHPAYALGILLILVANPAWAIPPPDVLLSVWQSLLQVLGAVLAFTAGAFFSLRQWFNLHVGSTKPLVILIGLGVLLITTVLGFYFYPEVAARLKPKTMVVYHLPQAELLPIEQVIQRELDDYIRHWKQQTLQEMQTQVTEARKARQLTMPAFSTIASFTPYALQQVRQTQAQQLYLVDTREAYERSQFNMGYDRALRYADLIYGAIPTDLPKDKLIVLLCHSGLRGYLAAQFLKNAGYTNVAFLQGGLGAWAVAKLPYTGDENYSYAPSSLKLFTQKELMHLNAAFIQLDLENKPIIGLKQVQRLPLELASSVDIQQTLLATQSQPLVIVCQTYAGCFHAANFAEIAQQAGRKVLGAYDPTGTFLK</sequence>
<dbReference type="KEGG" id="tdu:QJT80_08660"/>
<feature type="transmembrane region" description="Helical" evidence="1">
    <location>
        <begin position="67"/>
        <end position="88"/>
    </location>
</feature>
<evidence type="ECO:0000313" key="3">
    <source>
        <dbReference type="EMBL" id="WGZ89580.1"/>
    </source>
</evidence>
<gene>
    <name evidence="3" type="ORF">QJT80_08660</name>
</gene>
<dbReference type="InterPro" id="IPR050229">
    <property type="entry name" value="GlpE_sulfurtransferase"/>
</dbReference>
<keyword evidence="1" id="KW-1133">Transmembrane helix</keyword>
<keyword evidence="1" id="KW-0812">Transmembrane</keyword>
<dbReference type="Proteomes" id="UP001300672">
    <property type="component" value="Chromosome"/>
</dbReference>